<gene>
    <name evidence="2" type="ORF">YC6258_00650</name>
</gene>
<dbReference type="STRING" id="1445510.YC6258_00650"/>
<reference evidence="2 3" key="1">
    <citation type="submission" date="2014-01" db="EMBL/GenBank/DDBJ databases">
        <title>Full genme sequencing of cellulolytic bacterium Gynuella sunshinyii YC6258T gen. nov., sp. nov.</title>
        <authorList>
            <person name="Khan H."/>
            <person name="Chung E.J."/>
            <person name="Chung Y.R."/>
        </authorList>
    </citation>
    <scope>NUCLEOTIDE SEQUENCE [LARGE SCALE GENOMIC DNA]</scope>
    <source>
        <strain evidence="2 3">YC6258</strain>
    </source>
</reference>
<feature type="domain" description="CdiA C-terminal tRNase" evidence="1">
    <location>
        <begin position="543"/>
        <end position="659"/>
    </location>
</feature>
<dbReference type="Pfam" id="PF18664">
    <property type="entry name" value="CdiA_C_tRNase"/>
    <property type="match status" value="1"/>
</dbReference>
<dbReference type="InterPro" id="IPR041620">
    <property type="entry name" value="CdiA_C_tRNase"/>
</dbReference>
<protein>
    <recommendedName>
        <fullName evidence="1">CdiA C-terminal tRNase domain-containing protein</fullName>
    </recommendedName>
</protein>
<evidence type="ECO:0000313" key="3">
    <source>
        <dbReference type="Proteomes" id="UP000032266"/>
    </source>
</evidence>
<dbReference type="Proteomes" id="UP000032266">
    <property type="component" value="Chromosome"/>
</dbReference>
<dbReference type="CDD" id="cd20726">
    <property type="entry name" value="CDI_toxin_BpE479_tRNase-like"/>
    <property type="match status" value="1"/>
</dbReference>
<organism evidence="2 3">
    <name type="scientific">Gynuella sunshinyii YC6258</name>
    <dbReference type="NCBI Taxonomy" id="1445510"/>
    <lineage>
        <taxon>Bacteria</taxon>
        <taxon>Pseudomonadati</taxon>
        <taxon>Pseudomonadota</taxon>
        <taxon>Gammaproteobacteria</taxon>
        <taxon>Oceanospirillales</taxon>
        <taxon>Saccharospirillaceae</taxon>
        <taxon>Gynuella</taxon>
    </lineage>
</organism>
<dbReference type="PATRIC" id="fig|1445510.3.peg.636"/>
<proteinExistence type="predicted"/>
<evidence type="ECO:0000313" key="2">
    <source>
        <dbReference type="EMBL" id="AJQ92700.1"/>
    </source>
</evidence>
<keyword evidence="3" id="KW-1185">Reference proteome</keyword>
<sequence length="661" mass="72158">MLNVMSQRADAGKFAPLMEQYQKGELTMEMLMMDLGENINGVTAQNLAIVNQTLIDQGQQDDRTAATAIGAGIEEMFETLYNRAGIDFKGDEGGYSARDFVQNVIDSGKGFSLFLQDSKTGKFSGLYASNQAFKDTIDINFSAERLAADYEFGGLEFQASSISAGDITEQDIAQLLKEYYQGDIERLMQLSSGDLTDVDQRVIGVSEQQLEYFNSHVQREGFNAEMFGLTPNLANLGEAFGYLDRGWFNQRTVFPGKEAELGAFNADLNSIFDSYGYEDDVQQYGVYLPEGISRDDAIKGYFRETGRLMSEETMAFPLLAIDQAVATGGNSFVDATQGYTESSLNLAALNMANRPTDEYLDASGDYVKFLVSGEMNPIDSGLALPGAVLNYLGAATVDGIWDSIQTVSNEYAPRDARTHATANLVFEAAMSASGVGKAATAASKGILRASKSLVNGVRGAKYGLRSPVIWNTEAFTRLNSNPIDLIKGLQSPLVRRIDKTAQGAQRLTLNVDRPTSITARNPVDIAAQRRLNDIDLDRNVYAPGEAGAAAEMEYYLGGTLDRAPGGTSADFVVNSGDFAGARIDLKLTPDTFDQASKINQYFDKTFPKFSQSVANKLAKPDGVDLMPFDTRFLTEQNKSRLFEFVETLPASSQQKVIYLVQ</sequence>
<dbReference type="KEGG" id="gsn:YC6258_00650"/>
<dbReference type="AlphaFoldDB" id="A0A0C5UZG6"/>
<accession>A0A0C5UZG6</accession>
<dbReference type="HOGENOM" id="CLU_414917_0_0_6"/>
<dbReference type="EMBL" id="CP007142">
    <property type="protein sequence ID" value="AJQ92700.1"/>
    <property type="molecule type" value="Genomic_DNA"/>
</dbReference>
<evidence type="ECO:0000259" key="1">
    <source>
        <dbReference type="Pfam" id="PF18664"/>
    </source>
</evidence>
<name>A0A0C5UZG6_9GAMM</name>